<dbReference type="Pfam" id="PF04790">
    <property type="entry name" value="Sarcoglycan_1"/>
    <property type="match status" value="1"/>
</dbReference>
<keyword evidence="5" id="KW-0963">Cytoplasm</keyword>
<dbReference type="GO" id="GO:0016012">
    <property type="term" value="C:sarcoglycan complex"/>
    <property type="evidence" value="ECO:0007669"/>
    <property type="project" value="InterPro"/>
</dbReference>
<dbReference type="STRING" id="151549.A0A4C1WL51"/>
<keyword evidence="9 14" id="KW-0472">Membrane</keyword>
<keyword evidence="16" id="KW-1185">Reference proteome</keyword>
<evidence type="ECO:0000313" key="16">
    <source>
        <dbReference type="Proteomes" id="UP000299102"/>
    </source>
</evidence>
<dbReference type="InterPro" id="IPR006875">
    <property type="entry name" value="Sarcoglycan"/>
</dbReference>
<dbReference type="GO" id="GO:0042383">
    <property type="term" value="C:sarcolemma"/>
    <property type="evidence" value="ECO:0007669"/>
    <property type="project" value="UniProtKB-SubCell"/>
</dbReference>
<dbReference type="PANTHER" id="PTHR12939">
    <property type="entry name" value="SARCOGLYCAN"/>
    <property type="match status" value="1"/>
</dbReference>
<evidence type="ECO:0000256" key="9">
    <source>
        <dbReference type="ARBA" id="ARBA00023136"/>
    </source>
</evidence>
<comment type="subcellular location">
    <subcellularLocation>
        <location evidence="2">Cell membrane</location>
        <location evidence="2">Sarcolemma</location>
        <topology evidence="2">Single-pass type II membrane protein</topology>
    </subcellularLocation>
    <subcellularLocation>
        <location evidence="1">Cytoplasm</location>
        <location evidence="1">Cytoskeleton</location>
    </subcellularLocation>
</comment>
<keyword evidence="7" id="KW-0735">Signal-anchor</keyword>
<evidence type="ECO:0000256" key="11">
    <source>
        <dbReference type="ARBA" id="ARBA00023180"/>
    </source>
</evidence>
<dbReference type="GO" id="GO:0005856">
    <property type="term" value="C:cytoskeleton"/>
    <property type="evidence" value="ECO:0007669"/>
    <property type="project" value="UniProtKB-SubCell"/>
</dbReference>
<feature type="transmembrane region" description="Helical" evidence="14">
    <location>
        <begin position="40"/>
        <end position="63"/>
    </location>
</feature>
<evidence type="ECO:0000256" key="2">
    <source>
        <dbReference type="ARBA" id="ARBA00004274"/>
    </source>
</evidence>
<evidence type="ECO:0000256" key="4">
    <source>
        <dbReference type="ARBA" id="ARBA00022475"/>
    </source>
</evidence>
<dbReference type="GO" id="GO:0060047">
    <property type="term" value="P:heart contraction"/>
    <property type="evidence" value="ECO:0007669"/>
    <property type="project" value="TreeGrafter"/>
</dbReference>
<evidence type="ECO:0000256" key="5">
    <source>
        <dbReference type="ARBA" id="ARBA00022490"/>
    </source>
</evidence>
<evidence type="ECO:0000256" key="12">
    <source>
        <dbReference type="ARBA" id="ARBA00023212"/>
    </source>
</evidence>
<evidence type="ECO:0000256" key="10">
    <source>
        <dbReference type="ARBA" id="ARBA00023157"/>
    </source>
</evidence>
<evidence type="ECO:0000256" key="14">
    <source>
        <dbReference type="SAM" id="Phobius"/>
    </source>
</evidence>
<evidence type="ECO:0000256" key="13">
    <source>
        <dbReference type="SAM" id="MobiDB-lite"/>
    </source>
</evidence>
<dbReference type="AlphaFoldDB" id="A0A4C1WL51"/>
<accession>A0A4C1WL51</accession>
<dbReference type="EMBL" id="BGZK01000572">
    <property type="protein sequence ID" value="GBP51029.1"/>
    <property type="molecule type" value="Genomic_DNA"/>
</dbReference>
<keyword evidence="4" id="KW-1003">Cell membrane</keyword>
<keyword evidence="6 14" id="KW-0812">Transmembrane</keyword>
<evidence type="ECO:0000256" key="7">
    <source>
        <dbReference type="ARBA" id="ARBA00022968"/>
    </source>
</evidence>
<dbReference type="InterPro" id="IPR039972">
    <property type="entry name" value="Sarcoglycan_gamma/delta/zeta"/>
</dbReference>
<comment type="similarity">
    <text evidence="3">Belongs to the sarcoglycan beta/delta/gamma/zeta family.</text>
</comment>
<evidence type="ECO:0000256" key="3">
    <source>
        <dbReference type="ARBA" id="ARBA00007574"/>
    </source>
</evidence>
<dbReference type="PANTHER" id="PTHR12939:SF10">
    <property type="entry name" value="EG:4F1.1 PROTEIN"/>
    <property type="match status" value="1"/>
</dbReference>
<keyword evidence="8 14" id="KW-1133">Transmembrane helix</keyword>
<comment type="caution">
    <text evidence="15">The sequence shown here is derived from an EMBL/GenBank/DDBJ whole genome shotgun (WGS) entry which is preliminary data.</text>
</comment>
<evidence type="ECO:0000256" key="8">
    <source>
        <dbReference type="ARBA" id="ARBA00022989"/>
    </source>
</evidence>
<keyword evidence="12" id="KW-0206">Cytoskeleton</keyword>
<dbReference type="OrthoDB" id="8881719at2759"/>
<organism evidence="15 16">
    <name type="scientific">Eumeta variegata</name>
    <name type="common">Bagworm moth</name>
    <name type="synonym">Eumeta japonica</name>
    <dbReference type="NCBI Taxonomy" id="151549"/>
    <lineage>
        <taxon>Eukaryota</taxon>
        <taxon>Metazoa</taxon>
        <taxon>Ecdysozoa</taxon>
        <taxon>Arthropoda</taxon>
        <taxon>Hexapoda</taxon>
        <taxon>Insecta</taxon>
        <taxon>Pterygota</taxon>
        <taxon>Neoptera</taxon>
        <taxon>Endopterygota</taxon>
        <taxon>Lepidoptera</taxon>
        <taxon>Glossata</taxon>
        <taxon>Ditrysia</taxon>
        <taxon>Tineoidea</taxon>
        <taxon>Psychidae</taxon>
        <taxon>Oiketicinae</taxon>
        <taxon>Eumeta</taxon>
    </lineage>
</organism>
<keyword evidence="10" id="KW-1015">Disulfide bond</keyword>
<dbReference type="Proteomes" id="UP000299102">
    <property type="component" value="Unassembled WGS sequence"/>
</dbReference>
<gene>
    <name evidence="15" type="primary">SGCD</name>
    <name evidence="15" type="ORF">EVAR_37187_1</name>
</gene>
<feature type="region of interest" description="Disordered" evidence="13">
    <location>
        <begin position="1"/>
        <end position="26"/>
    </location>
</feature>
<keyword evidence="11" id="KW-0325">Glycoprotein</keyword>
<protein>
    <submittedName>
        <fullName evidence="15">Delta-sarcoglycan</fullName>
    </submittedName>
</protein>
<reference evidence="15 16" key="1">
    <citation type="journal article" date="2019" name="Commun. Biol.">
        <title>The bagworm genome reveals a unique fibroin gene that provides high tensile strength.</title>
        <authorList>
            <person name="Kono N."/>
            <person name="Nakamura H."/>
            <person name="Ohtoshi R."/>
            <person name="Tomita M."/>
            <person name="Numata K."/>
            <person name="Arakawa K."/>
        </authorList>
    </citation>
    <scope>NUCLEOTIDE SEQUENCE [LARGE SCALE GENOMIC DNA]</scope>
</reference>
<name>A0A4C1WL51_EUMVA</name>
<evidence type="ECO:0000256" key="1">
    <source>
        <dbReference type="ARBA" id="ARBA00004245"/>
    </source>
</evidence>
<evidence type="ECO:0000313" key="15">
    <source>
        <dbReference type="EMBL" id="GBP51029.1"/>
    </source>
</evidence>
<proteinExistence type="inferred from homology"/>
<sequence>MTGEDPSTVRGWGCTPTEENPVPSTNGRCVPARAGWRRTLLYGILATLMLLIFLNIALTLWIIASLRLTMNGIGPLSVVVGGLQLQGQALIAGRLVTSSLAAPPRQPLVFHSYRNFSIAVNQPEHRQQSKLVMKRDSLECGGRVFDVSDERGASTFRASREQVHVAADALSVGGPAGLSVRAALQTALVRSPSGSNLTLESQTRGLELRAPQSINMESRAGGIDITSHSDINLRSVVGAIKIDAADIYLINLPRGLPTFRAPKDKGRKPTRVYQMCACATGKLFLVNPDSACVVHEDDRDVCTVCGLDRNHLVAADVRPLRQRGLISASLA</sequence>
<evidence type="ECO:0000256" key="6">
    <source>
        <dbReference type="ARBA" id="ARBA00022692"/>
    </source>
</evidence>